<proteinExistence type="predicted"/>
<organism evidence="1 2">
    <name type="scientific">Citrus sinensis</name>
    <name type="common">Sweet orange</name>
    <name type="synonym">Citrus aurantium var. sinensis</name>
    <dbReference type="NCBI Taxonomy" id="2711"/>
    <lineage>
        <taxon>Eukaryota</taxon>
        <taxon>Viridiplantae</taxon>
        <taxon>Streptophyta</taxon>
        <taxon>Embryophyta</taxon>
        <taxon>Tracheophyta</taxon>
        <taxon>Spermatophyta</taxon>
        <taxon>Magnoliopsida</taxon>
        <taxon>eudicotyledons</taxon>
        <taxon>Gunneridae</taxon>
        <taxon>Pentapetalae</taxon>
        <taxon>rosids</taxon>
        <taxon>malvids</taxon>
        <taxon>Sapindales</taxon>
        <taxon>Rutaceae</taxon>
        <taxon>Aurantioideae</taxon>
        <taxon>Citrus</taxon>
    </lineage>
</organism>
<keyword evidence="2" id="KW-1185">Reference proteome</keyword>
<name>A0ACB8JIF8_CITSI</name>
<protein>
    <submittedName>
        <fullName evidence="1">Uncharacterized protein</fullName>
    </submittedName>
</protein>
<dbReference type="Proteomes" id="UP000829398">
    <property type="component" value="Chromosome 7"/>
</dbReference>
<dbReference type="EMBL" id="CM039176">
    <property type="protein sequence ID" value="KAH9717494.1"/>
    <property type="molecule type" value="Genomic_DNA"/>
</dbReference>
<reference evidence="2" key="1">
    <citation type="journal article" date="2023" name="Hortic. Res.">
        <title>A chromosome-level phased genome enabling allele-level studies in sweet orange: a case study on citrus Huanglongbing tolerance.</title>
        <authorList>
            <person name="Wu B."/>
            <person name="Yu Q."/>
            <person name="Deng Z."/>
            <person name="Duan Y."/>
            <person name="Luo F."/>
            <person name="Gmitter F. Jr."/>
        </authorList>
    </citation>
    <scope>NUCLEOTIDE SEQUENCE [LARGE SCALE GENOMIC DNA]</scope>
    <source>
        <strain evidence="2">cv. Valencia</strain>
    </source>
</reference>
<gene>
    <name evidence="1" type="ORF">KPL71_021835</name>
</gene>
<comment type="caution">
    <text evidence="1">The sequence shown here is derived from an EMBL/GenBank/DDBJ whole genome shotgun (WGS) entry which is preliminary data.</text>
</comment>
<sequence length="486" mass="55980">MVDAVVSVVLDQLISSAFEEAVERVRRVTAVKAEVDKLTSNLLAIKAVLSDAEQKQVKEKGIRHWLDQLKEASCDMEDVFDEWITASRRLQIKGIPQEKKELEDVFKQFTCLRALRICGENVWEIGNSKIPKAMKNLIHLRFLKLSWLRIKELPETCCELINLETLEINRCTRLKRLPQGMEKLMNLRHLIIMNHVYLEYMPRGIERLTGLRTLSEFVVGRTGGEHASKVCKLEALKGMNHLRGLLKIRMLGDLANVDEAKHVDLKEKKNLDRLELWFDNVGMPNENEENDEAITKVLQLPPNLEYLGILHYRGRSLIFPNWIESFNKLKKLLFIDCKKCESMPPLGQLPSLEVLTIWYMDSVERVGDEFLGIENSCLHGISSSSSSSLATAFPKLKHLTIKGSKKWDEWYFAKEDITIMPQLNSLDISLCNNLKSLPDQILQSKTLENLTIEKCPILEVRFKKDTGEEWPKISHIPSIRIGHWYV</sequence>
<accession>A0ACB8JIF8</accession>
<evidence type="ECO:0000313" key="2">
    <source>
        <dbReference type="Proteomes" id="UP000829398"/>
    </source>
</evidence>
<evidence type="ECO:0000313" key="1">
    <source>
        <dbReference type="EMBL" id="KAH9717494.1"/>
    </source>
</evidence>